<feature type="region of interest" description="Disordered" evidence="1">
    <location>
        <begin position="1"/>
        <end position="31"/>
    </location>
</feature>
<protein>
    <submittedName>
        <fullName evidence="2">Uncharacterized protein</fullName>
    </submittedName>
</protein>
<feature type="region of interest" description="Disordered" evidence="1">
    <location>
        <begin position="244"/>
        <end position="290"/>
    </location>
</feature>
<reference evidence="2" key="2">
    <citation type="submission" date="2023-06" db="EMBL/GenBank/DDBJ databases">
        <authorList>
            <consortium name="Lawrence Berkeley National Laboratory"/>
            <person name="Haridas S."/>
            <person name="Hensen N."/>
            <person name="Bonometti L."/>
            <person name="Westerberg I."/>
            <person name="Brannstrom I.O."/>
            <person name="Guillou S."/>
            <person name="Cros-Aarteil S."/>
            <person name="Calhoun S."/>
            <person name="Kuo A."/>
            <person name="Mondo S."/>
            <person name="Pangilinan J."/>
            <person name="Riley R."/>
            <person name="Labutti K."/>
            <person name="Andreopoulos B."/>
            <person name="Lipzen A."/>
            <person name="Chen C."/>
            <person name="Yanf M."/>
            <person name="Daum C."/>
            <person name="Ng V."/>
            <person name="Clum A."/>
            <person name="Steindorff A."/>
            <person name="Ohm R."/>
            <person name="Martin F."/>
            <person name="Silar P."/>
            <person name="Natvig D."/>
            <person name="Lalanne C."/>
            <person name="Gautier V."/>
            <person name="Ament-Velasquez S.L."/>
            <person name="Kruys A."/>
            <person name="Hutchinson M.I."/>
            <person name="Powell A.J."/>
            <person name="Barry K."/>
            <person name="Miller A.N."/>
            <person name="Grigoriev I.V."/>
            <person name="Debuchy R."/>
            <person name="Gladieux P."/>
            <person name="Thoren M.H."/>
            <person name="Johannesson H."/>
        </authorList>
    </citation>
    <scope>NUCLEOTIDE SEQUENCE</scope>
    <source>
        <strain evidence="2">CBS 118394</strain>
    </source>
</reference>
<gene>
    <name evidence="2" type="ORF">B0H66DRAFT_617979</name>
</gene>
<evidence type="ECO:0000256" key="1">
    <source>
        <dbReference type="SAM" id="MobiDB-lite"/>
    </source>
</evidence>
<keyword evidence="3" id="KW-1185">Reference proteome</keyword>
<organism evidence="2 3">
    <name type="scientific">Apodospora peruviana</name>
    <dbReference type="NCBI Taxonomy" id="516989"/>
    <lineage>
        <taxon>Eukaryota</taxon>
        <taxon>Fungi</taxon>
        <taxon>Dikarya</taxon>
        <taxon>Ascomycota</taxon>
        <taxon>Pezizomycotina</taxon>
        <taxon>Sordariomycetes</taxon>
        <taxon>Sordariomycetidae</taxon>
        <taxon>Sordariales</taxon>
        <taxon>Lasiosphaeriaceae</taxon>
        <taxon>Apodospora</taxon>
    </lineage>
</organism>
<reference evidence="2" key="1">
    <citation type="journal article" date="2023" name="Mol. Phylogenet. Evol.">
        <title>Genome-scale phylogeny and comparative genomics of the fungal order Sordariales.</title>
        <authorList>
            <person name="Hensen N."/>
            <person name="Bonometti L."/>
            <person name="Westerberg I."/>
            <person name="Brannstrom I.O."/>
            <person name="Guillou S."/>
            <person name="Cros-Aarteil S."/>
            <person name="Calhoun S."/>
            <person name="Haridas S."/>
            <person name="Kuo A."/>
            <person name="Mondo S."/>
            <person name="Pangilinan J."/>
            <person name="Riley R."/>
            <person name="LaButti K."/>
            <person name="Andreopoulos B."/>
            <person name="Lipzen A."/>
            <person name="Chen C."/>
            <person name="Yan M."/>
            <person name="Daum C."/>
            <person name="Ng V."/>
            <person name="Clum A."/>
            <person name="Steindorff A."/>
            <person name="Ohm R.A."/>
            <person name="Martin F."/>
            <person name="Silar P."/>
            <person name="Natvig D.O."/>
            <person name="Lalanne C."/>
            <person name="Gautier V."/>
            <person name="Ament-Velasquez S.L."/>
            <person name="Kruys A."/>
            <person name="Hutchinson M.I."/>
            <person name="Powell A.J."/>
            <person name="Barry K."/>
            <person name="Miller A.N."/>
            <person name="Grigoriev I.V."/>
            <person name="Debuchy R."/>
            <person name="Gladieux P."/>
            <person name="Hiltunen Thoren M."/>
            <person name="Johannesson H."/>
        </authorList>
    </citation>
    <scope>NUCLEOTIDE SEQUENCE</scope>
    <source>
        <strain evidence="2">CBS 118394</strain>
    </source>
</reference>
<dbReference type="PANTHER" id="PTHR37048">
    <property type="entry name" value="QUESTIONABLE PROTEIN"/>
    <property type="match status" value="1"/>
</dbReference>
<dbReference type="EMBL" id="JAUEDM010000002">
    <property type="protein sequence ID" value="KAK3326758.1"/>
    <property type="molecule type" value="Genomic_DNA"/>
</dbReference>
<feature type="compositionally biased region" description="Polar residues" evidence="1">
    <location>
        <begin position="280"/>
        <end position="290"/>
    </location>
</feature>
<evidence type="ECO:0000313" key="3">
    <source>
        <dbReference type="Proteomes" id="UP001283341"/>
    </source>
</evidence>
<evidence type="ECO:0000313" key="2">
    <source>
        <dbReference type="EMBL" id="KAK3326758.1"/>
    </source>
</evidence>
<dbReference type="AlphaFoldDB" id="A0AAE0IKC2"/>
<proteinExistence type="predicted"/>
<dbReference type="PANTHER" id="PTHR37048:SF2">
    <property type="entry name" value="QUESTIONABLE PROTEIN"/>
    <property type="match status" value="1"/>
</dbReference>
<name>A0AAE0IKC2_9PEZI</name>
<comment type="caution">
    <text evidence="2">The sequence shown here is derived from an EMBL/GenBank/DDBJ whole genome shotgun (WGS) entry which is preliminary data.</text>
</comment>
<dbReference type="Proteomes" id="UP001283341">
    <property type="component" value="Unassembled WGS sequence"/>
</dbReference>
<sequence>MSITPAPTHSRHSSWNRPRSGVHPSRPQSGVLLPDTDAYKYVNNGYLAGVIKFLPPKESIKPGSDTGQLSLGAFGHPVVILSNEETADGKVTILLVHNFHGSCGVQSCKDTTDDIKPLTALCQQLTSFRGQKIEDKFPLKKGWRRYPKNSKIRVQYLPILSAHHPDRVPVLRLRNYMDEKMNLKKESFINTERQYTVDYDILRPHYYDRYVLTEDAYDNLIIWANFERPWSMTMVPMQATRASRSDSEGMSSLFGPGGHLAGGHDPLPEPVPNDDDTVQETHNNSRCTIPKRSWSSRALHTLVSWRKQRGRE</sequence>
<accession>A0AAE0IKC2</accession>